<evidence type="ECO:0000259" key="1">
    <source>
        <dbReference type="Pfam" id="PF13614"/>
    </source>
</evidence>
<accession>A0A292IID9</accession>
<dbReference type="AlphaFoldDB" id="A0A292IID9"/>
<proteinExistence type="predicted"/>
<dbReference type="EMBL" id="HG937516">
    <property type="protein sequence ID" value="CDN40445.1"/>
    <property type="molecule type" value="Genomic_DNA"/>
</dbReference>
<feature type="domain" description="AAA" evidence="1">
    <location>
        <begin position="15"/>
        <end position="170"/>
    </location>
</feature>
<dbReference type="InterPro" id="IPR025669">
    <property type="entry name" value="AAA_dom"/>
</dbReference>
<protein>
    <recommendedName>
        <fullName evidence="1">AAA domain-containing protein</fullName>
    </recommendedName>
</protein>
<evidence type="ECO:0000313" key="2">
    <source>
        <dbReference type="EMBL" id="CDN40445.1"/>
    </source>
</evidence>
<gene>
    <name evidence="2" type="ORF">MAMA39_03250</name>
</gene>
<dbReference type="Proteomes" id="UP000261764">
    <property type="component" value="Chromosome I"/>
</dbReference>
<keyword evidence="3" id="KW-1185">Reference proteome</keyword>
<dbReference type="Pfam" id="PF13614">
    <property type="entry name" value="AAA_31"/>
    <property type="match status" value="1"/>
</dbReference>
<dbReference type="InterPro" id="IPR027417">
    <property type="entry name" value="P-loop_NTPase"/>
</dbReference>
<organism evidence="2 3">
    <name type="scientific">Mycoplasma amphoriforme A39</name>
    <dbReference type="NCBI Taxonomy" id="572419"/>
    <lineage>
        <taxon>Bacteria</taxon>
        <taxon>Bacillati</taxon>
        <taxon>Mycoplasmatota</taxon>
        <taxon>Mollicutes</taxon>
        <taxon>Mycoplasmataceae</taxon>
        <taxon>Mycoplasma</taxon>
    </lineage>
</organism>
<name>A0A292IID9_9MOLU</name>
<evidence type="ECO:0000313" key="3">
    <source>
        <dbReference type="Proteomes" id="UP000261764"/>
    </source>
</evidence>
<dbReference type="Gene3D" id="3.40.50.300">
    <property type="entry name" value="P-loop containing nucleotide triphosphate hydrolases"/>
    <property type="match status" value="1"/>
</dbReference>
<reference evidence="2 3" key="1">
    <citation type="journal article" date="2015" name="Clin. Infect. Dis.">
        <title>Genomic Investigations unmask Mycoplasma amphoriforme, a new respiratory pathogen.</title>
        <authorList>
            <person name="Gillespie S.H."/>
            <person name="Ling C.L."/>
            <person name="Oravcova K."/>
            <person name="Pinheiro M."/>
            <person name="Wells L."/>
            <person name="Bryant J.M."/>
            <person name="McHugh T.D."/>
            <person name="Bebear C."/>
            <person name="Webster D."/>
            <person name="Harris S.R."/>
            <person name="Seth-Smith H.M."/>
            <person name="Thomson N.R."/>
        </authorList>
    </citation>
    <scope>NUCLEOTIDE SEQUENCE [LARGE SCALE GENOMIC DNA]</scope>
    <source>
        <strain evidence="2 3">A39</strain>
    </source>
</reference>
<sequence length="266" mass="30954">MIMLKVGIISPQTKIGKTTCGIGLSDAWVGFGQNVLFINFDVEGETNLSQLIDAPSFVEYINKKVSLAKIIEKNHALNFDLVSFYDSDLEWLKKVQFGGLERIFQKLFHDLRSKKRYDYCVLDLNPTVAKINDAIFKMLDFLIVPIKVMSYNLKVVTELCRYQKAITNSFSDKRFRILISMYDWKSIAQNKILSQMQMTFKDFLLDKYIPMFHDRTMEIIENKRKSNLFTLIKELRPIFNNLAMELKDIIKPIDAQIHQSGSLLKK</sequence>
<dbReference type="SUPFAM" id="SSF52540">
    <property type="entry name" value="P-loop containing nucleoside triphosphate hydrolases"/>
    <property type="match status" value="1"/>
</dbReference>
<dbReference type="KEGG" id="mamp:MAMA39_03250"/>